<dbReference type="Gene3D" id="1.10.10.10">
    <property type="entry name" value="Winged helix-like DNA-binding domain superfamily/Winged helix DNA-binding domain"/>
    <property type="match status" value="1"/>
</dbReference>
<accession>A0ABV4DWI8</accession>
<comment type="caution">
    <text evidence="1">The sequence shown here is derived from an EMBL/GenBank/DDBJ whole genome shotgun (WGS) entry which is preliminary data.</text>
</comment>
<sequence length="62" mass="7462">MKDEFLLIKELLNKKNYKLTNQREIVLEVLIESNIHQNIKEIYDKIKSHNKIGLATVYRTIY</sequence>
<name>A0ABV4DWI8_9CLOT</name>
<proteinExistence type="predicted"/>
<organism evidence="1 2">
    <name type="scientific">Clostridium lapidicellarium</name>
    <dbReference type="NCBI Taxonomy" id="3240931"/>
    <lineage>
        <taxon>Bacteria</taxon>
        <taxon>Bacillati</taxon>
        <taxon>Bacillota</taxon>
        <taxon>Clostridia</taxon>
        <taxon>Eubacteriales</taxon>
        <taxon>Clostridiaceae</taxon>
        <taxon>Clostridium</taxon>
    </lineage>
</organism>
<dbReference type="Proteomes" id="UP001565220">
    <property type="component" value="Unassembled WGS sequence"/>
</dbReference>
<dbReference type="InterPro" id="IPR002481">
    <property type="entry name" value="FUR"/>
</dbReference>
<evidence type="ECO:0000313" key="1">
    <source>
        <dbReference type="EMBL" id="MEY8763614.1"/>
    </source>
</evidence>
<evidence type="ECO:0000313" key="2">
    <source>
        <dbReference type="Proteomes" id="UP001565220"/>
    </source>
</evidence>
<dbReference type="Pfam" id="PF01475">
    <property type="entry name" value="FUR"/>
    <property type="match status" value="1"/>
</dbReference>
<reference evidence="1 2" key="1">
    <citation type="submission" date="2024-08" db="EMBL/GenBank/DDBJ databases">
        <title>Clostridium lapicellarii sp. nov., and Clostridium renhuaiense sp. nov., two species isolated from the mud in a fermentation cellar used for producing sauce-flavour Chinese liquors.</title>
        <authorList>
            <person name="Yang F."/>
            <person name="Wang H."/>
            <person name="Chen L.Q."/>
            <person name="Zhou N."/>
            <person name="Lu J.J."/>
            <person name="Pu X.X."/>
            <person name="Wan B."/>
            <person name="Wang L."/>
            <person name="Liu S.J."/>
        </authorList>
    </citation>
    <scope>NUCLEOTIDE SEQUENCE [LARGE SCALE GENOMIC DNA]</scope>
    <source>
        <strain evidence="1 2">MT-113</strain>
    </source>
</reference>
<protein>
    <submittedName>
        <fullName evidence="1">Transcriptional repressor</fullName>
    </submittedName>
</protein>
<dbReference type="SUPFAM" id="SSF46785">
    <property type="entry name" value="Winged helix' DNA-binding domain"/>
    <property type="match status" value="1"/>
</dbReference>
<dbReference type="InterPro" id="IPR036390">
    <property type="entry name" value="WH_DNA-bd_sf"/>
</dbReference>
<dbReference type="EMBL" id="JBGFFE010000009">
    <property type="protein sequence ID" value="MEY8763614.1"/>
    <property type="molecule type" value="Genomic_DNA"/>
</dbReference>
<dbReference type="RefSeq" id="WP_294183418.1">
    <property type="nucleotide sequence ID" value="NZ_JBGFFE010000009.1"/>
</dbReference>
<gene>
    <name evidence="1" type="ORF">AB8S09_08170</name>
</gene>
<keyword evidence="2" id="KW-1185">Reference proteome</keyword>
<dbReference type="InterPro" id="IPR036388">
    <property type="entry name" value="WH-like_DNA-bd_sf"/>
</dbReference>